<dbReference type="EMBL" id="FRXN01000002">
    <property type="protein sequence ID" value="SHO61991.1"/>
    <property type="molecule type" value="Genomic_DNA"/>
</dbReference>
<organism evidence="1 2">
    <name type="scientific">Algoriphagus zhangzhouensis</name>
    <dbReference type="NCBI Taxonomy" id="1073327"/>
    <lineage>
        <taxon>Bacteria</taxon>
        <taxon>Pseudomonadati</taxon>
        <taxon>Bacteroidota</taxon>
        <taxon>Cytophagia</taxon>
        <taxon>Cytophagales</taxon>
        <taxon>Cyclobacteriaceae</taxon>
        <taxon>Algoriphagus</taxon>
    </lineage>
</organism>
<dbReference type="STRING" id="1073327.SAMN04488108_1760"/>
<gene>
    <name evidence="1" type="ORF">SAMN04488108_1760</name>
</gene>
<evidence type="ECO:0000313" key="1">
    <source>
        <dbReference type="EMBL" id="SHO61991.1"/>
    </source>
</evidence>
<dbReference type="Proteomes" id="UP000184609">
    <property type="component" value="Unassembled WGS sequence"/>
</dbReference>
<proteinExistence type="predicted"/>
<keyword evidence="2" id="KW-1185">Reference proteome</keyword>
<evidence type="ECO:0000313" key="2">
    <source>
        <dbReference type="Proteomes" id="UP000184609"/>
    </source>
</evidence>
<reference evidence="2" key="1">
    <citation type="submission" date="2016-12" db="EMBL/GenBank/DDBJ databases">
        <authorList>
            <person name="Varghese N."/>
            <person name="Submissions S."/>
        </authorList>
    </citation>
    <scope>NUCLEOTIDE SEQUENCE [LARGE SCALE GENOMIC DNA]</scope>
    <source>
        <strain evidence="2">DSM 25035</strain>
    </source>
</reference>
<sequence>MRIKSTPPPHYVAFRRFKKHSFLGSFLFLMINEKTNNSYAKGLDCN</sequence>
<protein>
    <submittedName>
        <fullName evidence="1">Uncharacterized protein</fullName>
    </submittedName>
</protein>
<dbReference type="AlphaFoldDB" id="A0A1M7ZAQ0"/>
<accession>A0A1M7ZAQ0</accession>
<name>A0A1M7ZAQ0_9BACT</name>